<feature type="transmembrane region" description="Helical" evidence="1">
    <location>
        <begin position="56"/>
        <end position="75"/>
    </location>
</feature>
<evidence type="ECO:0000256" key="1">
    <source>
        <dbReference type="SAM" id="Phobius"/>
    </source>
</evidence>
<keyword evidence="3" id="KW-1185">Reference proteome</keyword>
<dbReference type="EMBL" id="AVOT02005185">
    <property type="protein sequence ID" value="MBW0478433.1"/>
    <property type="molecule type" value="Genomic_DNA"/>
</dbReference>
<gene>
    <name evidence="2" type="ORF">O181_018148</name>
</gene>
<keyword evidence="1" id="KW-1133">Transmembrane helix</keyword>
<keyword evidence="1" id="KW-0812">Transmembrane</keyword>
<dbReference type="Proteomes" id="UP000765509">
    <property type="component" value="Unassembled WGS sequence"/>
</dbReference>
<evidence type="ECO:0000313" key="2">
    <source>
        <dbReference type="EMBL" id="MBW0478433.1"/>
    </source>
</evidence>
<name>A0A9Q3GSF3_9BASI</name>
<sequence>MRGKSLYASQELSKFGSQAMKLNACFFAPLGHSQSPTMYFILQPPQKRMIGGQNHLIFFFQLVRIFWLLYFPTAMAPPAYRSFLEAVEFPSDMKGLRRPMPAEMNTVHDTGFDLGPIPNYSFKDKHIGPKTKPERNHKGTKSRLSQFFNWLKRTWANFMGWKRCEYNMSLTPEERVKRCLRTCYHSDLVHRSRLSETP</sequence>
<reference evidence="2" key="1">
    <citation type="submission" date="2021-03" db="EMBL/GenBank/DDBJ databases">
        <title>Draft genome sequence of rust myrtle Austropuccinia psidii MF-1, a brazilian biotype.</title>
        <authorList>
            <person name="Quecine M.C."/>
            <person name="Pachon D.M.R."/>
            <person name="Bonatelli M.L."/>
            <person name="Correr F.H."/>
            <person name="Franceschini L.M."/>
            <person name="Leite T.F."/>
            <person name="Margarido G.R.A."/>
            <person name="Almeida C.A."/>
            <person name="Ferrarezi J.A."/>
            <person name="Labate C.A."/>
        </authorList>
    </citation>
    <scope>NUCLEOTIDE SEQUENCE</scope>
    <source>
        <strain evidence="2">MF-1</strain>
    </source>
</reference>
<organism evidence="2 3">
    <name type="scientific">Austropuccinia psidii MF-1</name>
    <dbReference type="NCBI Taxonomy" id="1389203"/>
    <lineage>
        <taxon>Eukaryota</taxon>
        <taxon>Fungi</taxon>
        <taxon>Dikarya</taxon>
        <taxon>Basidiomycota</taxon>
        <taxon>Pucciniomycotina</taxon>
        <taxon>Pucciniomycetes</taxon>
        <taxon>Pucciniales</taxon>
        <taxon>Sphaerophragmiaceae</taxon>
        <taxon>Austropuccinia</taxon>
    </lineage>
</organism>
<keyword evidence="1" id="KW-0472">Membrane</keyword>
<protein>
    <submittedName>
        <fullName evidence="2">Uncharacterized protein</fullName>
    </submittedName>
</protein>
<dbReference type="AlphaFoldDB" id="A0A9Q3GSF3"/>
<accession>A0A9Q3GSF3</accession>
<evidence type="ECO:0000313" key="3">
    <source>
        <dbReference type="Proteomes" id="UP000765509"/>
    </source>
</evidence>
<proteinExistence type="predicted"/>
<comment type="caution">
    <text evidence="2">The sequence shown here is derived from an EMBL/GenBank/DDBJ whole genome shotgun (WGS) entry which is preliminary data.</text>
</comment>